<dbReference type="InterPro" id="IPR009936">
    <property type="entry name" value="DUF1468"/>
</dbReference>
<protein>
    <recommendedName>
        <fullName evidence="2">DUF1468 domain-containing protein</fullName>
    </recommendedName>
</protein>
<keyword evidence="1" id="KW-0472">Membrane</keyword>
<organism evidence="3 4">
    <name type="scientific">Desulfofustis limnaeus</name>
    <dbReference type="NCBI Taxonomy" id="2740163"/>
    <lineage>
        <taxon>Bacteria</taxon>
        <taxon>Pseudomonadati</taxon>
        <taxon>Thermodesulfobacteriota</taxon>
        <taxon>Desulfobulbia</taxon>
        <taxon>Desulfobulbales</taxon>
        <taxon>Desulfocapsaceae</taxon>
        <taxon>Desulfofustis</taxon>
    </lineage>
</organism>
<keyword evidence="4" id="KW-1185">Reference proteome</keyword>
<feature type="transmembrane region" description="Helical" evidence="1">
    <location>
        <begin position="7"/>
        <end position="27"/>
    </location>
</feature>
<name>A0ABM7WAI4_9BACT</name>
<keyword evidence="1" id="KW-1133">Transmembrane helix</keyword>
<feature type="domain" description="DUF1468" evidence="2">
    <location>
        <begin position="11"/>
        <end position="153"/>
    </location>
</feature>
<evidence type="ECO:0000259" key="2">
    <source>
        <dbReference type="Pfam" id="PF07331"/>
    </source>
</evidence>
<feature type="transmembrane region" description="Helical" evidence="1">
    <location>
        <begin position="88"/>
        <end position="121"/>
    </location>
</feature>
<dbReference type="RefSeq" id="WP_284151316.1">
    <property type="nucleotide sequence ID" value="NZ_AP025516.1"/>
</dbReference>
<evidence type="ECO:0000313" key="3">
    <source>
        <dbReference type="EMBL" id="BDD87914.1"/>
    </source>
</evidence>
<evidence type="ECO:0000256" key="1">
    <source>
        <dbReference type="SAM" id="Phobius"/>
    </source>
</evidence>
<reference evidence="3 4" key="1">
    <citation type="submission" date="2022-01" db="EMBL/GenBank/DDBJ databases">
        <title>Desulfofustis limnae sp. nov., a novel mesophilic sulfate-reducing bacterium isolated from marsh soil.</title>
        <authorList>
            <person name="Watanabe M."/>
            <person name="Takahashi A."/>
            <person name="Kojima H."/>
            <person name="Fukui M."/>
        </authorList>
    </citation>
    <scope>NUCLEOTIDE SEQUENCE [LARGE SCALE GENOMIC DNA]</scope>
    <source>
        <strain evidence="3 4">PPLL</strain>
    </source>
</reference>
<proteinExistence type="predicted"/>
<feature type="transmembrane region" description="Helical" evidence="1">
    <location>
        <begin position="47"/>
        <end position="68"/>
    </location>
</feature>
<keyword evidence="1" id="KW-0812">Transmembrane</keyword>
<gene>
    <name evidence="3" type="ORF">DPPLL_22790</name>
</gene>
<accession>A0ABM7WAI4</accession>
<evidence type="ECO:0000313" key="4">
    <source>
        <dbReference type="Proteomes" id="UP000830055"/>
    </source>
</evidence>
<feature type="transmembrane region" description="Helical" evidence="1">
    <location>
        <begin position="127"/>
        <end position="145"/>
    </location>
</feature>
<sequence>MFRSLLKADVIISAIVFCAALYLYVEIKALDSGDVYGQLGPAYWPKFVLVSIMVFSVMVAFFSIKGVLQGTIPAVQKITFTAEKVRFIAAVSLITGYLVLLPFVGFLVLTPFMMIAFMYLLGERSKVWIFTIPFVLTIGIVLIFTKAMYVPLPRGVGIFLSISHLLY</sequence>
<dbReference type="Pfam" id="PF07331">
    <property type="entry name" value="TctB"/>
    <property type="match status" value="1"/>
</dbReference>
<dbReference type="EMBL" id="AP025516">
    <property type="protein sequence ID" value="BDD87914.1"/>
    <property type="molecule type" value="Genomic_DNA"/>
</dbReference>
<dbReference type="Proteomes" id="UP000830055">
    <property type="component" value="Chromosome"/>
</dbReference>